<dbReference type="Proteomes" id="UP000664357">
    <property type="component" value="Unassembled WGS sequence"/>
</dbReference>
<proteinExistence type="predicted"/>
<dbReference type="InterPro" id="IPR007077">
    <property type="entry name" value="TfoX_C"/>
</dbReference>
<evidence type="ECO:0000313" key="3">
    <source>
        <dbReference type="Proteomes" id="UP000664357"/>
    </source>
</evidence>
<accession>A0ABV0EPU9</accession>
<dbReference type="PANTHER" id="PTHR36121">
    <property type="entry name" value="PROTEIN SXY"/>
    <property type="match status" value="1"/>
</dbReference>
<gene>
    <name evidence="2" type="ORF">JZO67_002612</name>
</gene>
<dbReference type="EMBL" id="JAFREL020000002">
    <property type="protein sequence ID" value="MEO1770659.1"/>
    <property type="molecule type" value="Genomic_DNA"/>
</dbReference>
<name>A0ABV0EPU9_9ENTE</name>
<comment type="caution">
    <text evidence="2">The sequence shown here is derived from an EMBL/GenBank/DDBJ whole genome shotgun (WGS) entry which is preliminary data.</text>
</comment>
<evidence type="ECO:0000313" key="2">
    <source>
        <dbReference type="EMBL" id="MEO1770659.1"/>
    </source>
</evidence>
<keyword evidence="3" id="KW-1185">Reference proteome</keyword>
<reference evidence="2 3" key="2">
    <citation type="submission" date="2024-02" db="EMBL/GenBank/DDBJ databases">
        <title>The Genome Sequence of Enterococcus sp. DIV0159.</title>
        <authorList>
            <person name="Earl A."/>
            <person name="Manson A."/>
            <person name="Gilmore M."/>
            <person name="Sanders J."/>
            <person name="Shea T."/>
            <person name="Howe W."/>
            <person name="Livny J."/>
            <person name="Cuomo C."/>
            <person name="Neafsey D."/>
            <person name="Birren B."/>
        </authorList>
    </citation>
    <scope>NUCLEOTIDE SEQUENCE [LARGE SCALE GENOMIC DNA]</scope>
    <source>
        <strain evidence="2 3">665A</strain>
    </source>
</reference>
<protein>
    <recommendedName>
        <fullName evidence="1">TfoX C-terminal domain-containing protein</fullName>
    </recommendedName>
</protein>
<feature type="domain" description="TfoX C-terminal" evidence="1">
    <location>
        <begin position="2"/>
        <end position="80"/>
    </location>
</feature>
<organism evidence="2 3">
    <name type="scientific">Candidatus Enterococcus ferrettii</name>
    <dbReference type="NCBI Taxonomy" id="2815324"/>
    <lineage>
        <taxon>Bacteria</taxon>
        <taxon>Bacillati</taxon>
        <taxon>Bacillota</taxon>
        <taxon>Bacilli</taxon>
        <taxon>Lactobacillales</taxon>
        <taxon>Enterococcaceae</taxon>
        <taxon>Enterococcus</taxon>
    </lineage>
</organism>
<reference evidence="2 3" key="1">
    <citation type="submission" date="2021-03" db="EMBL/GenBank/DDBJ databases">
        <authorList>
            <person name="Gilmore M.S."/>
            <person name="Schwartzman J."/>
            <person name="Van Tyne D."/>
            <person name="Martin M."/>
            <person name="Earl A.M."/>
            <person name="Manson A.L."/>
            <person name="Straub T."/>
            <person name="Salamzade R."/>
            <person name="Saavedra J."/>
            <person name="Lebreton F."/>
            <person name="Prichula J."/>
            <person name="Schaufler K."/>
            <person name="Gaca A."/>
            <person name="Sgardioli B."/>
            <person name="Wagenaar J."/>
            <person name="Strong T."/>
        </authorList>
    </citation>
    <scope>NUCLEOTIDE SEQUENCE [LARGE SCALE GENOMIC DNA]</scope>
    <source>
        <strain evidence="2 3">665A</strain>
    </source>
</reference>
<dbReference type="Gene3D" id="1.10.150.20">
    <property type="entry name" value="5' to 3' exonuclease, C-terminal subdomain"/>
    <property type="match status" value="1"/>
</dbReference>
<dbReference type="PANTHER" id="PTHR36121:SF1">
    <property type="entry name" value="PROTEIN SXY"/>
    <property type="match status" value="1"/>
</dbReference>
<dbReference type="RefSeq" id="WP_207703498.1">
    <property type="nucleotide sequence ID" value="NZ_JAFREL020000002.1"/>
</dbReference>
<sequence>MTELQTLPNVGKVLAEHLTAIGIESSEDLKKSGTEATFLKIRMQRDAGACLHMLYGIEGAIQEISKKDLPAERKQQLLQFYQSLEQ</sequence>
<dbReference type="InterPro" id="IPR047525">
    <property type="entry name" value="TfoX-like"/>
</dbReference>
<dbReference type="Pfam" id="PF04994">
    <property type="entry name" value="TfoX_C"/>
    <property type="match status" value="1"/>
</dbReference>
<evidence type="ECO:0000259" key="1">
    <source>
        <dbReference type="Pfam" id="PF04994"/>
    </source>
</evidence>